<dbReference type="GO" id="GO:0016301">
    <property type="term" value="F:kinase activity"/>
    <property type="evidence" value="ECO:0007669"/>
    <property type="project" value="UniProtKB-KW"/>
</dbReference>
<protein>
    <submittedName>
        <fullName evidence="1">Anhydro-N-acetylmuramic acid kinase</fullName>
        <ecNumber evidence="1">2.7.1.170</ecNumber>
    </submittedName>
</protein>
<dbReference type="Pfam" id="PF03702">
    <property type="entry name" value="AnmK"/>
    <property type="match status" value="2"/>
</dbReference>
<dbReference type="EC" id="2.7.1.170" evidence="1"/>
<dbReference type="SUPFAM" id="SSF53067">
    <property type="entry name" value="Actin-like ATPase domain"/>
    <property type="match status" value="1"/>
</dbReference>
<organism evidence="1 2">
    <name type="scientific">Alicyclobacillus cycloheptanicus</name>
    <dbReference type="NCBI Taxonomy" id="1457"/>
    <lineage>
        <taxon>Bacteria</taxon>
        <taxon>Bacillati</taxon>
        <taxon>Bacillota</taxon>
        <taxon>Bacilli</taxon>
        <taxon>Bacillales</taxon>
        <taxon>Alicyclobacillaceae</taxon>
        <taxon>Alicyclobacillus</taxon>
    </lineage>
</organism>
<dbReference type="InterPro" id="IPR005338">
    <property type="entry name" value="Anhydro_N_Ac-Mur_kinase"/>
</dbReference>
<reference evidence="1 2" key="1">
    <citation type="submission" date="2023-07" db="EMBL/GenBank/DDBJ databases">
        <title>Genomic Encyclopedia of Type Strains, Phase IV (KMG-IV): sequencing the most valuable type-strain genomes for metagenomic binning, comparative biology and taxonomic classification.</title>
        <authorList>
            <person name="Goeker M."/>
        </authorList>
    </citation>
    <scope>NUCLEOTIDE SEQUENCE [LARGE SCALE GENOMIC DNA]</scope>
    <source>
        <strain evidence="1 2">DSM 4006</strain>
    </source>
</reference>
<accession>A0ABT9XHW1</accession>
<keyword evidence="1" id="KW-0808">Transferase</keyword>
<dbReference type="EMBL" id="JAUSTP010000012">
    <property type="protein sequence ID" value="MDQ0189896.1"/>
    <property type="molecule type" value="Genomic_DNA"/>
</dbReference>
<comment type="caution">
    <text evidence="1">The sequence shown here is derived from an EMBL/GenBank/DDBJ whole genome shotgun (WGS) entry which is preliminary data.</text>
</comment>
<dbReference type="PANTHER" id="PTHR30605">
    <property type="entry name" value="ANHYDRO-N-ACETYLMURAMIC ACID KINASE"/>
    <property type="match status" value="1"/>
</dbReference>
<keyword evidence="2" id="KW-1185">Reference proteome</keyword>
<gene>
    <name evidence="1" type="ORF">J2S03_001759</name>
</gene>
<sequence length="405" mass="44333">MGLVIGMNSGSSFDGIDAVLVDLSLGADGHPNKPVYLHGISVDWPSDVRDLVLKAFQNQLSIFELTRLNYVVGAIYAQAATELMHVTGKSSEDIELIGVDGQTIYQEPPNRDEMQNLPKECSPVNKWMNGPYPVGLQIGESAVIAAHTNVTTVTHFRPADHALGGTGAPLMQYLDFVSFRDMAPVLTLNIGGIANCQVVHRDRGRMMAFDTGPGNVMLDFASLQLFGTPYDPDGRYAALGKPNTELLKRLLDHDFFRRKPPRSAWRLDFGEDFAARILRENHTLSREDMLATLCKFTAVSIAESIKSHVVGMEQYGVLIASGGGVRNKTLMRWIEQEIPSHIRLTVSDEYGIPAQFKEAMKFAALAFANEHHLANNIPACGGASNYTILGKTAKAPRHAIVNAES</sequence>
<dbReference type="Proteomes" id="UP001232973">
    <property type="component" value="Unassembled WGS sequence"/>
</dbReference>
<keyword evidence="1" id="KW-0418">Kinase</keyword>
<dbReference type="PANTHER" id="PTHR30605:SF0">
    <property type="entry name" value="ANHYDRO-N-ACETYLMURAMIC ACID KINASE"/>
    <property type="match status" value="1"/>
</dbReference>
<name>A0ABT9XHW1_9BACL</name>
<evidence type="ECO:0000313" key="1">
    <source>
        <dbReference type="EMBL" id="MDQ0189896.1"/>
    </source>
</evidence>
<dbReference type="Gene3D" id="3.30.420.40">
    <property type="match status" value="2"/>
</dbReference>
<dbReference type="RefSeq" id="WP_274456991.1">
    <property type="nucleotide sequence ID" value="NZ_CP067097.1"/>
</dbReference>
<dbReference type="InterPro" id="IPR043129">
    <property type="entry name" value="ATPase_NBD"/>
</dbReference>
<evidence type="ECO:0000313" key="2">
    <source>
        <dbReference type="Proteomes" id="UP001232973"/>
    </source>
</evidence>
<proteinExistence type="predicted"/>